<dbReference type="PANTHER" id="PTHR12126:SF11">
    <property type="entry name" value="NADH DEHYDROGENASE [UBIQUINONE] 1 ALPHA SUBCOMPLEX SUBUNIT 9, MITOCHONDRIAL"/>
    <property type="match status" value="1"/>
</dbReference>
<dbReference type="RefSeq" id="WP_109907650.1">
    <property type="nucleotide sequence ID" value="NZ_QGLE01000013.1"/>
</dbReference>
<keyword evidence="1" id="KW-0472">Membrane</keyword>
<feature type="domain" description="NAD(P)-binding" evidence="2">
    <location>
        <begin position="7"/>
        <end position="150"/>
    </location>
</feature>
<dbReference type="Gene3D" id="3.40.50.720">
    <property type="entry name" value="NAD(P)-binding Rossmann-like Domain"/>
    <property type="match status" value="1"/>
</dbReference>
<name>A0A317DWA0_9PROT</name>
<dbReference type="Pfam" id="PF13781">
    <property type="entry name" value="DoxX_3"/>
    <property type="match status" value="1"/>
</dbReference>
<keyword evidence="1" id="KW-1133">Transmembrane helix</keyword>
<dbReference type="SUPFAM" id="SSF51735">
    <property type="entry name" value="NAD(P)-binding Rossmann-fold domains"/>
    <property type="match status" value="1"/>
</dbReference>
<keyword evidence="4" id="KW-1185">Reference proteome</keyword>
<evidence type="ECO:0000313" key="4">
    <source>
        <dbReference type="Proteomes" id="UP000245461"/>
    </source>
</evidence>
<dbReference type="InterPro" id="IPR025695">
    <property type="entry name" value="DoxX-like"/>
</dbReference>
<protein>
    <submittedName>
        <fullName evidence="3">Epimerase</fullName>
    </submittedName>
</protein>
<keyword evidence="1" id="KW-0812">Transmembrane</keyword>
<dbReference type="GO" id="GO:0044877">
    <property type="term" value="F:protein-containing complex binding"/>
    <property type="evidence" value="ECO:0007669"/>
    <property type="project" value="TreeGrafter"/>
</dbReference>
<dbReference type="InterPro" id="IPR036291">
    <property type="entry name" value="NAD(P)-bd_dom_sf"/>
</dbReference>
<dbReference type="InterPro" id="IPR051207">
    <property type="entry name" value="ComplexI_NDUFA9_subunit"/>
</dbReference>
<evidence type="ECO:0000256" key="1">
    <source>
        <dbReference type="SAM" id="Phobius"/>
    </source>
</evidence>
<accession>A0A317DWA0</accession>
<dbReference type="PANTHER" id="PTHR12126">
    <property type="entry name" value="NADH-UBIQUINONE OXIDOREDUCTASE 39 KDA SUBUNIT-RELATED"/>
    <property type="match status" value="1"/>
</dbReference>
<dbReference type="EMBL" id="QGLE01000013">
    <property type="protein sequence ID" value="PWR18604.1"/>
    <property type="molecule type" value="Genomic_DNA"/>
</dbReference>
<dbReference type="Pfam" id="PF13460">
    <property type="entry name" value="NAD_binding_10"/>
    <property type="match status" value="1"/>
</dbReference>
<dbReference type="AlphaFoldDB" id="A0A317DWA0"/>
<feature type="transmembrane region" description="Helical" evidence="1">
    <location>
        <begin position="351"/>
        <end position="370"/>
    </location>
</feature>
<evidence type="ECO:0000313" key="3">
    <source>
        <dbReference type="EMBL" id="PWR18604.1"/>
    </source>
</evidence>
<evidence type="ECO:0000259" key="2">
    <source>
        <dbReference type="Pfam" id="PF13460"/>
    </source>
</evidence>
<dbReference type="InterPro" id="IPR016040">
    <property type="entry name" value="NAD(P)-bd_dom"/>
</dbReference>
<gene>
    <name evidence="3" type="ORF">DKG74_18430</name>
</gene>
<proteinExistence type="predicted"/>
<sequence>MRVMVLGGNGFIGGHVVACLLRHGHHVTLALRHPPQGPALDPRLTALRADLSRDTKAEDWQPRLAGIEAVVNCAGILQQRPGQDIDAIHHRGPAALFAACAAAGVRRVIHVSAISARPGTATAYARSKCAGDDALAASPLDWVILKPSLVHGAGGYGGTALMRAMALLPGLTPVPGDGEAAFNPIHAEDLAEDIVRLLGPAAVSRQVLEPMGPERVSLRDILAALRCWLGAPPAPVLPLPLPLVRLACRMGDLFGGPLSSTALDQLLAGNDGDAAPYAAAIGRMPRGFRASLAETPVPPEARWQARSYFLRPLLRLALALVWLGSGLVGLLQSPTTVVTFAHALGLGEGAGLAAGYGFSLLDLLIGVGVLCRWRPGLLALLQLGVVAGYTAALGVALPALWLDPFGPLLKNVAVVAAALTLARLEPTR</sequence>
<reference evidence="3 4" key="1">
    <citation type="submission" date="2018-05" db="EMBL/GenBank/DDBJ databases">
        <title>Zavarzinia sp. HR-AS.</title>
        <authorList>
            <person name="Lee Y."/>
            <person name="Jeon C.O."/>
        </authorList>
    </citation>
    <scope>NUCLEOTIDE SEQUENCE [LARGE SCALE GENOMIC DNA]</scope>
    <source>
        <strain evidence="3 4">HR-AS</strain>
    </source>
</reference>
<dbReference type="OrthoDB" id="9811425at2"/>
<dbReference type="Proteomes" id="UP000245461">
    <property type="component" value="Unassembled WGS sequence"/>
</dbReference>
<organism evidence="3 4">
    <name type="scientific">Zavarzinia aquatilis</name>
    <dbReference type="NCBI Taxonomy" id="2211142"/>
    <lineage>
        <taxon>Bacteria</taxon>
        <taxon>Pseudomonadati</taxon>
        <taxon>Pseudomonadota</taxon>
        <taxon>Alphaproteobacteria</taxon>
        <taxon>Rhodospirillales</taxon>
        <taxon>Zavarziniaceae</taxon>
        <taxon>Zavarzinia</taxon>
    </lineage>
</organism>
<feature type="transmembrane region" description="Helical" evidence="1">
    <location>
        <begin position="377"/>
        <end position="402"/>
    </location>
</feature>
<comment type="caution">
    <text evidence="3">The sequence shown here is derived from an EMBL/GenBank/DDBJ whole genome shotgun (WGS) entry which is preliminary data.</text>
</comment>
<feature type="transmembrane region" description="Helical" evidence="1">
    <location>
        <begin position="312"/>
        <end position="331"/>
    </location>
</feature>